<dbReference type="Gene3D" id="1.25.40.80">
    <property type="match status" value="1"/>
</dbReference>
<protein>
    <submittedName>
        <fullName evidence="1">Cryptochrome/photolyase family protein</fullName>
    </submittedName>
</protein>
<dbReference type="InterPro" id="IPR007357">
    <property type="entry name" value="PhrB-like"/>
</dbReference>
<dbReference type="AlphaFoldDB" id="A0A3R8Q186"/>
<dbReference type="PANTHER" id="PTHR38657:SF1">
    <property type="entry name" value="SLR1343 PROTEIN"/>
    <property type="match status" value="1"/>
</dbReference>
<gene>
    <name evidence="1" type="ORF">DZC72_15545</name>
</gene>
<dbReference type="OrthoDB" id="5288100at2"/>
<sequence length="523" mass="61115">MTNENSSPSGRSGGATLRLILGDQLNQKHSWFDSVDDNVTYLMAEMRQETDYVKHHIQKVTAFFFAMRTFKEELSEKGHQFIYLKIGDPNNPQDLAKIIETYCDATDAVRFEYQLPDEYRLDAQLKQIAKSLKIDTHAVDTEHFYTSRYELKNFFSGKKQLLMESFYRMMRKKHGIMVENGQPDGGKWNYDQSNRKKWKGTPEIPHERGFRKDVTDLLKEIEESGVKNFGEIDPEKFNWPVSRSDCLSVLNYFCKELLVHFGDYQDAMHTEEKYLFHSRLSFAMNAKIISPKEVIDKVLEHFHENKEVIDISQVEGFVRQILGWREYMRGIYWKEMPGYAQLNKLENHNPLPDFFWTGNTKMNCLKHAIGQSLSDAYAHHIQRLMVIGNFALLAQLNPDEVDQWYLGVYIDAIEWVEITNTRGMSQFADGGIVATKPYVSSANYINKMSDYCGSCHYKHTQKEGENVCPFNVLYWNFLDAKKAHFKDNQRMNMMMSLLEKKSASEMDYIRKKSAEIIENPDTF</sequence>
<reference evidence="2" key="1">
    <citation type="submission" date="2018-08" db="EMBL/GenBank/DDBJ databases">
        <authorList>
            <person name="Khan S.A."/>
            <person name="J S.E."/>
        </authorList>
    </citation>
    <scope>NUCLEOTIDE SEQUENCE [LARGE SCALE GENOMIC DNA]</scope>
    <source>
        <strain evidence="2">PoM-212</strain>
    </source>
</reference>
<dbReference type="InterPro" id="IPR036134">
    <property type="entry name" value="Crypto/Photolyase_FAD-like_sf"/>
</dbReference>
<dbReference type="Gene3D" id="1.10.10.1710">
    <property type="entry name" value="Deoxyribodipyrimidine photolyase-related"/>
    <property type="match status" value="1"/>
</dbReference>
<evidence type="ECO:0000313" key="1">
    <source>
        <dbReference type="EMBL" id="RRQ47779.1"/>
    </source>
</evidence>
<organism evidence="1 2">
    <name type="scientific">Maribacter algicola</name>
    <dbReference type="NCBI Taxonomy" id="2498892"/>
    <lineage>
        <taxon>Bacteria</taxon>
        <taxon>Pseudomonadati</taxon>
        <taxon>Bacteroidota</taxon>
        <taxon>Flavobacteriia</taxon>
        <taxon>Flavobacteriales</taxon>
        <taxon>Flavobacteriaceae</taxon>
        <taxon>Maribacter</taxon>
    </lineage>
</organism>
<dbReference type="Pfam" id="PF04244">
    <property type="entry name" value="DPRP"/>
    <property type="match status" value="1"/>
</dbReference>
<evidence type="ECO:0000313" key="2">
    <source>
        <dbReference type="Proteomes" id="UP000286990"/>
    </source>
</evidence>
<keyword evidence="2" id="KW-1185">Reference proteome</keyword>
<dbReference type="InterPro" id="IPR052551">
    <property type="entry name" value="UV-DNA_repair_photolyase"/>
</dbReference>
<dbReference type="SUPFAM" id="SSF48173">
    <property type="entry name" value="Cryptochrome/photolyase FAD-binding domain"/>
    <property type="match status" value="1"/>
</dbReference>
<proteinExistence type="predicted"/>
<dbReference type="InterPro" id="IPR014729">
    <property type="entry name" value="Rossmann-like_a/b/a_fold"/>
</dbReference>
<name>A0A3R8Q186_9FLAO</name>
<accession>A0A3R8Q186</accession>
<reference evidence="2" key="2">
    <citation type="submission" date="2018-12" db="EMBL/GenBank/DDBJ databases">
        <title>Maribacter lutimaris sp. nov., isolated from marine sediment.</title>
        <authorList>
            <person name="Kim K.K."/>
        </authorList>
    </citation>
    <scope>NUCLEOTIDE SEQUENCE [LARGE SCALE GENOMIC DNA]</scope>
    <source>
        <strain evidence="2">PoM-212</strain>
    </source>
</reference>
<dbReference type="Proteomes" id="UP000286990">
    <property type="component" value="Unassembled WGS sequence"/>
</dbReference>
<dbReference type="RefSeq" id="WP_125223816.1">
    <property type="nucleotide sequence ID" value="NZ_QUSX01000003.1"/>
</dbReference>
<dbReference type="Gene3D" id="3.40.50.620">
    <property type="entry name" value="HUPs"/>
    <property type="match status" value="1"/>
</dbReference>
<comment type="caution">
    <text evidence="1">The sequence shown here is derived from an EMBL/GenBank/DDBJ whole genome shotgun (WGS) entry which is preliminary data.</text>
</comment>
<dbReference type="EMBL" id="QUSX01000003">
    <property type="protein sequence ID" value="RRQ47779.1"/>
    <property type="molecule type" value="Genomic_DNA"/>
</dbReference>
<dbReference type="PANTHER" id="PTHR38657">
    <property type="entry name" value="SLR1343 PROTEIN"/>
    <property type="match status" value="1"/>
</dbReference>
<dbReference type="Gene3D" id="1.10.579.10">
    <property type="entry name" value="DNA Cyclobutane Dipyrimidine Photolyase, subunit A, domain 3"/>
    <property type="match status" value="1"/>
</dbReference>